<keyword evidence="1" id="KW-0808">Transferase</keyword>
<geneLocation type="plasmid" evidence="2">
    <name>pgw6_1</name>
</geneLocation>
<keyword evidence="1" id="KW-0614">Plasmid</keyword>
<evidence type="ECO:0000313" key="2">
    <source>
        <dbReference type="Proteomes" id="UP000273982"/>
    </source>
</evidence>
<dbReference type="PANTHER" id="PTHR36697">
    <property type="entry name" value="S-ADENOSYLMETHIONINE SYNTHASE"/>
    <property type="match status" value="1"/>
</dbReference>
<dbReference type="EC" id="2.5.1.6" evidence="1"/>
<organism evidence="1 2">
    <name type="scientific">Methylocystis rosea</name>
    <dbReference type="NCBI Taxonomy" id="173366"/>
    <lineage>
        <taxon>Bacteria</taxon>
        <taxon>Pseudomonadati</taxon>
        <taxon>Pseudomonadota</taxon>
        <taxon>Alphaproteobacteria</taxon>
        <taxon>Hyphomicrobiales</taxon>
        <taxon>Methylocystaceae</taxon>
        <taxon>Methylocystis</taxon>
    </lineage>
</organism>
<dbReference type="Gene3D" id="3.30.300.10">
    <property type="match status" value="1"/>
</dbReference>
<accession>A0A3G8MAQ8</accession>
<dbReference type="EMBL" id="CP034087">
    <property type="protein sequence ID" value="AZG78971.1"/>
    <property type="molecule type" value="Genomic_DNA"/>
</dbReference>
<dbReference type="NCBIfam" id="NF003366">
    <property type="entry name" value="PRK04439.1-5"/>
    <property type="match status" value="1"/>
</dbReference>
<sequence length="400" mass="43037">MRDLDHPSGDLLDFEIVERKGLGHPDTICDEIAEQMSLALSRLYLLECGKVLHHNVDKALLAGGASSPRFGGGEISRPIELFVAGRATGSFQGKDLPIEDLAHQVAAEWFAKHLPTIDTGRDIKVRNLVRPGSADLTDLFARRSGRARLANDTSCGVGYAPLSRLETIVYAVEAHLGAMAQGRHQEIGRDIKVMGIRQGEHIHLTIACAIIDHFVHSLADYLDIKRMIAAVARQIAKEHGVENISLEVNAADNPTACSIYLTVTGTSAEAGDDGEAGRGNRINGLITPFRPMTMESVAGKNPLTHVGKLYNIAAGLIAQRLIEDVADIAEAQCLIVSQIGSPVDQPQAIEVSVRGSGRASELGNEITAIVADELCHLESVAEELTRGALAVGRWPLRQDR</sequence>
<dbReference type="InterPro" id="IPR042544">
    <property type="entry name" value="AdoMet_synthase_3"/>
</dbReference>
<dbReference type="AlphaFoldDB" id="A0A3G8MAQ8"/>
<protein>
    <submittedName>
        <fullName evidence="1">Methionine adenosyltransferase</fullName>
        <ecNumber evidence="1">2.5.1.6</ecNumber>
    </submittedName>
</protein>
<gene>
    <name evidence="1" type="ORF">EHO51_18785</name>
</gene>
<name>A0A3G8MAQ8_9HYPH</name>
<dbReference type="KEGG" id="mros:EHO51_18785"/>
<dbReference type="PANTHER" id="PTHR36697:SF1">
    <property type="entry name" value="S-ADENOSYLMETHIONINE SYNTHASE"/>
    <property type="match status" value="1"/>
</dbReference>
<evidence type="ECO:0000313" key="1">
    <source>
        <dbReference type="EMBL" id="AZG78971.1"/>
    </source>
</evidence>
<dbReference type="GO" id="GO:0004478">
    <property type="term" value="F:methionine adenosyltransferase activity"/>
    <property type="evidence" value="ECO:0007669"/>
    <property type="project" value="UniProtKB-EC"/>
</dbReference>
<dbReference type="InterPro" id="IPR027790">
    <property type="entry name" value="AdoMet_synthase_2_family"/>
</dbReference>
<dbReference type="Gene3D" id="3.30.300.280">
    <property type="entry name" value="S-adenosylmethionine synthetase, C-terminal domain"/>
    <property type="match status" value="1"/>
</dbReference>
<dbReference type="Pfam" id="PF01941">
    <property type="entry name" value="AdoMet_Synthase"/>
    <property type="match status" value="1"/>
</dbReference>
<dbReference type="Proteomes" id="UP000273982">
    <property type="component" value="Plasmid pGW6_1"/>
</dbReference>
<reference evidence="1 2" key="1">
    <citation type="submission" date="2018-11" db="EMBL/GenBank/DDBJ databases">
        <title>Genome squencing of methanotrophic bacteria isolated from alkaline groundwater in Korea.</title>
        <authorList>
            <person name="Nguyen L.N."/>
        </authorList>
    </citation>
    <scope>NUCLEOTIDE SEQUENCE [LARGE SCALE GENOMIC DNA]</scope>
    <source>
        <strain evidence="1 2">GW6</strain>
        <plasmid evidence="2">pgw6_1</plasmid>
    </source>
</reference>
<proteinExistence type="predicted"/>